<evidence type="ECO:0000313" key="2">
    <source>
        <dbReference type="EnsemblPlants" id="OGLUM04G09010.1"/>
    </source>
</evidence>
<protein>
    <submittedName>
        <fullName evidence="2">Uncharacterized protein</fullName>
    </submittedName>
</protein>
<dbReference type="EnsemblPlants" id="OGLUM04G09010.1">
    <property type="protein sequence ID" value="OGLUM04G09010.1"/>
    <property type="gene ID" value="OGLUM04G09010"/>
</dbReference>
<dbReference type="HOGENOM" id="CLU_1181783_0_0_1"/>
<evidence type="ECO:0000313" key="3">
    <source>
        <dbReference type="Proteomes" id="UP000026961"/>
    </source>
</evidence>
<evidence type="ECO:0000256" key="1">
    <source>
        <dbReference type="SAM" id="MobiDB-lite"/>
    </source>
</evidence>
<feature type="region of interest" description="Disordered" evidence="1">
    <location>
        <begin position="143"/>
        <end position="235"/>
    </location>
</feature>
<proteinExistence type="predicted"/>
<reference evidence="2" key="1">
    <citation type="submission" date="2015-04" db="UniProtKB">
        <authorList>
            <consortium name="EnsemblPlants"/>
        </authorList>
    </citation>
    <scope>IDENTIFICATION</scope>
</reference>
<name>A0A0D9ZJJ6_9ORYZ</name>
<feature type="region of interest" description="Disordered" evidence="1">
    <location>
        <begin position="47"/>
        <end position="72"/>
    </location>
</feature>
<dbReference type="AlphaFoldDB" id="A0A0D9ZJJ6"/>
<dbReference type="Proteomes" id="UP000026961">
    <property type="component" value="Chromosome 4"/>
</dbReference>
<dbReference type="Gramene" id="OGLUM04G09010.1">
    <property type="protein sequence ID" value="OGLUM04G09010.1"/>
    <property type="gene ID" value="OGLUM04G09010"/>
</dbReference>
<feature type="compositionally biased region" description="Basic and acidic residues" evidence="1">
    <location>
        <begin position="53"/>
        <end position="63"/>
    </location>
</feature>
<organism evidence="2">
    <name type="scientific">Oryza glumipatula</name>
    <dbReference type="NCBI Taxonomy" id="40148"/>
    <lineage>
        <taxon>Eukaryota</taxon>
        <taxon>Viridiplantae</taxon>
        <taxon>Streptophyta</taxon>
        <taxon>Embryophyta</taxon>
        <taxon>Tracheophyta</taxon>
        <taxon>Spermatophyta</taxon>
        <taxon>Magnoliopsida</taxon>
        <taxon>Liliopsida</taxon>
        <taxon>Poales</taxon>
        <taxon>Poaceae</taxon>
        <taxon>BOP clade</taxon>
        <taxon>Oryzoideae</taxon>
        <taxon>Oryzeae</taxon>
        <taxon>Oryzinae</taxon>
        <taxon>Oryza</taxon>
    </lineage>
</organism>
<keyword evidence="3" id="KW-1185">Reference proteome</keyword>
<feature type="region of interest" description="Disordered" evidence="1">
    <location>
        <begin position="86"/>
        <end position="111"/>
    </location>
</feature>
<reference evidence="2" key="2">
    <citation type="submission" date="2018-05" db="EMBL/GenBank/DDBJ databases">
        <title>OgluRS3 (Oryza glumaepatula Reference Sequence Version 3).</title>
        <authorList>
            <person name="Zhang J."/>
            <person name="Kudrna D."/>
            <person name="Lee S."/>
            <person name="Talag J."/>
            <person name="Welchert J."/>
            <person name="Wing R.A."/>
        </authorList>
    </citation>
    <scope>NUCLEOTIDE SEQUENCE [LARGE SCALE GENOMIC DNA]</scope>
</reference>
<accession>A0A0D9ZJJ6</accession>
<sequence length="235" mass="25560">MRGGGMDPYALPCTRGCKACMSGAWLGRPPWQPNNRTLHPEAYHEGLSAGRVETNDSSDKPEPDESGEDREGNLVGESLMAKAMAQTHRLRQTKKAAQPEQSSFELGAPNHHKGTMLTLGLRSMASRHLEYGVHQARDACHEGLRPDLPKPVHKRGIKPEASSSTGTKPYGEGVWQRPKDHVYASQQRGPYGQRANGEGHAAKHEGFAQAGAEAKKEDKRAARHIGAPPAITRPT</sequence>